<accession>A0A7Z0D2R4</accession>
<evidence type="ECO:0000256" key="5">
    <source>
        <dbReference type="ARBA" id="ARBA00022643"/>
    </source>
</evidence>
<dbReference type="Proteomes" id="UP000539111">
    <property type="component" value="Unassembled WGS sequence"/>
</dbReference>
<dbReference type="NCBIfam" id="NF004160">
    <property type="entry name" value="PRK05627.1-3"/>
    <property type="match status" value="1"/>
</dbReference>
<evidence type="ECO:0000256" key="1">
    <source>
        <dbReference type="ARBA" id="ARBA00002121"/>
    </source>
</evidence>
<dbReference type="PANTHER" id="PTHR22749">
    <property type="entry name" value="RIBOFLAVIN KINASE/FMN ADENYLYLTRANSFERASE"/>
    <property type="match status" value="1"/>
</dbReference>
<evidence type="ECO:0000256" key="3">
    <source>
        <dbReference type="ARBA" id="ARBA00005201"/>
    </source>
</evidence>
<dbReference type="SUPFAM" id="SSF82114">
    <property type="entry name" value="Riboflavin kinase-like"/>
    <property type="match status" value="1"/>
</dbReference>
<dbReference type="GO" id="GO:0008531">
    <property type="term" value="F:riboflavin kinase activity"/>
    <property type="evidence" value="ECO:0007669"/>
    <property type="project" value="UniProtKB-UniRule"/>
</dbReference>
<comment type="catalytic activity">
    <reaction evidence="14 15">
        <text>FMN + ATP + H(+) = FAD + diphosphate</text>
        <dbReference type="Rhea" id="RHEA:17237"/>
        <dbReference type="ChEBI" id="CHEBI:15378"/>
        <dbReference type="ChEBI" id="CHEBI:30616"/>
        <dbReference type="ChEBI" id="CHEBI:33019"/>
        <dbReference type="ChEBI" id="CHEBI:57692"/>
        <dbReference type="ChEBI" id="CHEBI:58210"/>
        <dbReference type="EC" id="2.7.7.2"/>
    </reaction>
</comment>
<gene>
    <name evidence="18" type="ORF">BJY26_002105</name>
</gene>
<evidence type="ECO:0000313" key="18">
    <source>
        <dbReference type="EMBL" id="NYI67799.1"/>
    </source>
</evidence>
<comment type="caution">
    <text evidence="18">The sequence shown here is derived from an EMBL/GenBank/DDBJ whole genome shotgun (WGS) entry which is preliminary data.</text>
</comment>
<evidence type="ECO:0000313" key="19">
    <source>
        <dbReference type="Proteomes" id="UP000539111"/>
    </source>
</evidence>
<keyword evidence="19" id="KW-1185">Reference proteome</keyword>
<dbReference type="InterPro" id="IPR014729">
    <property type="entry name" value="Rossmann-like_a/b/a_fold"/>
</dbReference>
<keyword evidence="10 15" id="KW-0274">FAD</keyword>
<feature type="domain" description="Riboflavin kinase" evidence="17">
    <location>
        <begin position="203"/>
        <end position="333"/>
    </location>
</feature>
<dbReference type="InterPro" id="IPR023468">
    <property type="entry name" value="Riboflavin_kinase"/>
</dbReference>
<keyword evidence="5 15" id="KW-0288">FMN</keyword>
<dbReference type="GO" id="GO:0009398">
    <property type="term" value="P:FMN biosynthetic process"/>
    <property type="evidence" value="ECO:0007669"/>
    <property type="project" value="UniProtKB-UniRule"/>
</dbReference>
<evidence type="ECO:0000256" key="16">
    <source>
        <dbReference type="SAM" id="MobiDB-lite"/>
    </source>
</evidence>
<keyword evidence="7 15" id="KW-0548">Nucleotidyltransferase</keyword>
<evidence type="ECO:0000256" key="12">
    <source>
        <dbReference type="ARBA" id="ARBA00023268"/>
    </source>
</evidence>
<dbReference type="AlphaFoldDB" id="A0A7Z0D2R4"/>
<evidence type="ECO:0000256" key="11">
    <source>
        <dbReference type="ARBA" id="ARBA00022840"/>
    </source>
</evidence>
<comment type="pathway">
    <text evidence="2 15">Cofactor biosynthesis; FAD biosynthesis; FAD from FMN: step 1/1.</text>
</comment>
<dbReference type="GO" id="GO:0005524">
    <property type="term" value="F:ATP binding"/>
    <property type="evidence" value="ECO:0007669"/>
    <property type="project" value="UniProtKB-UniRule"/>
</dbReference>
<evidence type="ECO:0000256" key="9">
    <source>
        <dbReference type="ARBA" id="ARBA00022777"/>
    </source>
</evidence>
<dbReference type="FunFam" id="3.40.50.620:FF:000021">
    <property type="entry name" value="Riboflavin biosynthesis protein"/>
    <property type="match status" value="1"/>
</dbReference>
<dbReference type="InterPro" id="IPR015864">
    <property type="entry name" value="FAD_synthase"/>
</dbReference>
<dbReference type="SUPFAM" id="SSF52374">
    <property type="entry name" value="Nucleotidylyl transferase"/>
    <property type="match status" value="1"/>
</dbReference>
<comment type="similarity">
    <text evidence="15">Belongs to the ribF family.</text>
</comment>
<dbReference type="InterPro" id="IPR023465">
    <property type="entry name" value="Riboflavin_kinase_dom_sf"/>
</dbReference>
<dbReference type="InterPro" id="IPR015865">
    <property type="entry name" value="Riboflavin_kinase_bac/euk"/>
</dbReference>
<reference evidence="18 19" key="1">
    <citation type="submission" date="2020-07" db="EMBL/GenBank/DDBJ databases">
        <title>Sequencing the genomes of 1000 actinobacteria strains.</title>
        <authorList>
            <person name="Klenk H.-P."/>
        </authorList>
    </citation>
    <scope>NUCLEOTIDE SEQUENCE [LARGE SCALE GENOMIC DNA]</scope>
    <source>
        <strain evidence="18 19">DSM 26341</strain>
    </source>
</reference>
<evidence type="ECO:0000256" key="13">
    <source>
        <dbReference type="ARBA" id="ARBA00047880"/>
    </source>
</evidence>
<dbReference type="UniPathway" id="UPA00277">
    <property type="reaction ID" value="UER00407"/>
</dbReference>
<comment type="pathway">
    <text evidence="3 15">Cofactor biosynthesis; FMN biosynthesis; FMN from riboflavin (ATP route): step 1/1.</text>
</comment>
<dbReference type="GO" id="GO:0009231">
    <property type="term" value="P:riboflavin biosynthetic process"/>
    <property type="evidence" value="ECO:0007669"/>
    <property type="project" value="InterPro"/>
</dbReference>
<dbReference type="Pfam" id="PF06574">
    <property type="entry name" value="FAD_syn"/>
    <property type="match status" value="1"/>
</dbReference>
<sequence>MQLFRDLGEIPADFGPTALTIGNFDGVHRGHQAVLERIVTDARNRGQASVAVTFDPHPATVHRPSEAPRQITGLDERLRRLEATGLDAVLVQHYTLELAKQSAEEYVRSVFVDALHATTVVVGRDVRFGWQNSGDLDTLRELGRTYGFDVRVIDDIGALPEGTDNCAGSGAASEPGDGHGGRWSSSHIRDLLTAGDVAEAARMLGRAHIVSGTVVHGEARGRDLGFPTANIGPDAEGLIPADGVYAGWLVTEGRKHPAAISVGTNPTFDRVRRRVEAHVIDRHDAHVDDFDLYGKYVVVEFVARLRGMVAYRGMEPLIEQMTRDVVDTRAALGLPSAHGTSVN</sequence>
<dbReference type="GO" id="GO:0006747">
    <property type="term" value="P:FAD biosynthetic process"/>
    <property type="evidence" value="ECO:0007669"/>
    <property type="project" value="UniProtKB-UniRule"/>
</dbReference>
<dbReference type="Pfam" id="PF01687">
    <property type="entry name" value="Flavokinase"/>
    <property type="match status" value="1"/>
</dbReference>
<dbReference type="GO" id="GO:0003919">
    <property type="term" value="F:FMN adenylyltransferase activity"/>
    <property type="evidence" value="ECO:0007669"/>
    <property type="project" value="UniProtKB-UniRule"/>
</dbReference>
<dbReference type="EC" id="2.7.1.26" evidence="15"/>
<keyword evidence="9 15" id="KW-0418">Kinase</keyword>
<dbReference type="Gene3D" id="2.40.30.30">
    <property type="entry name" value="Riboflavin kinase-like"/>
    <property type="match status" value="1"/>
</dbReference>
<comment type="function">
    <text evidence="1">Catalyzes the phosphorylation of riboflavin to FMN followed by the adenylation of FMN to FAD.</text>
</comment>
<keyword evidence="11 15" id="KW-0067">ATP-binding</keyword>
<evidence type="ECO:0000256" key="15">
    <source>
        <dbReference type="PIRNR" id="PIRNR004491"/>
    </source>
</evidence>
<dbReference type="CDD" id="cd02064">
    <property type="entry name" value="FAD_synthetase_N"/>
    <property type="match status" value="1"/>
</dbReference>
<dbReference type="InterPro" id="IPR002606">
    <property type="entry name" value="Riboflavin_kinase_bac"/>
</dbReference>
<protein>
    <recommendedName>
        <fullName evidence="15">Riboflavin biosynthesis protein</fullName>
    </recommendedName>
    <domain>
        <recommendedName>
            <fullName evidence="15">Riboflavin kinase</fullName>
            <ecNumber evidence="15">2.7.1.26</ecNumber>
        </recommendedName>
        <alternativeName>
            <fullName evidence="15">Flavokinase</fullName>
        </alternativeName>
    </domain>
    <domain>
        <recommendedName>
            <fullName evidence="15">FMN adenylyltransferase</fullName>
            <ecNumber evidence="15">2.7.7.2</ecNumber>
        </recommendedName>
        <alternativeName>
            <fullName evidence="15">FAD pyrophosphorylase</fullName>
        </alternativeName>
        <alternativeName>
            <fullName evidence="15">FAD synthase</fullName>
        </alternativeName>
    </domain>
</protein>
<evidence type="ECO:0000256" key="6">
    <source>
        <dbReference type="ARBA" id="ARBA00022679"/>
    </source>
</evidence>
<keyword evidence="12" id="KW-0511">Multifunctional enzyme</keyword>
<evidence type="ECO:0000259" key="17">
    <source>
        <dbReference type="SMART" id="SM00904"/>
    </source>
</evidence>
<dbReference type="UniPathway" id="UPA00276">
    <property type="reaction ID" value="UER00406"/>
</dbReference>
<evidence type="ECO:0000256" key="14">
    <source>
        <dbReference type="ARBA" id="ARBA00049494"/>
    </source>
</evidence>
<dbReference type="PANTHER" id="PTHR22749:SF6">
    <property type="entry name" value="RIBOFLAVIN KINASE"/>
    <property type="match status" value="1"/>
</dbReference>
<proteinExistence type="inferred from homology"/>
<keyword evidence="8 15" id="KW-0547">Nucleotide-binding</keyword>
<dbReference type="EC" id="2.7.7.2" evidence="15"/>
<dbReference type="SMART" id="SM00904">
    <property type="entry name" value="Flavokinase"/>
    <property type="match status" value="1"/>
</dbReference>
<evidence type="ECO:0000256" key="2">
    <source>
        <dbReference type="ARBA" id="ARBA00004726"/>
    </source>
</evidence>
<dbReference type="Gene3D" id="3.40.50.620">
    <property type="entry name" value="HUPs"/>
    <property type="match status" value="1"/>
</dbReference>
<dbReference type="RefSeq" id="WP_179428032.1">
    <property type="nucleotide sequence ID" value="NZ_JACBZP010000001.1"/>
</dbReference>
<dbReference type="PIRSF" id="PIRSF004491">
    <property type="entry name" value="FAD_Synth"/>
    <property type="match status" value="1"/>
</dbReference>
<evidence type="ECO:0000256" key="10">
    <source>
        <dbReference type="ARBA" id="ARBA00022827"/>
    </source>
</evidence>
<evidence type="ECO:0000256" key="7">
    <source>
        <dbReference type="ARBA" id="ARBA00022695"/>
    </source>
</evidence>
<feature type="region of interest" description="Disordered" evidence="16">
    <location>
        <begin position="164"/>
        <end position="185"/>
    </location>
</feature>
<keyword evidence="6 15" id="KW-0808">Transferase</keyword>
<dbReference type="FunFam" id="2.40.30.30:FF:000003">
    <property type="entry name" value="Riboflavin biosynthesis protein"/>
    <property type="match status" value="1"/>
</dbReference>
<organism evidence="18 19">
    <name type="scientific">Spelaeicoccus albus</name>
    <dbReference type="NCBI Taxonomy" id="1280376"/>
    <lineage>
        <taxon>Bacteria</taxon>
        <taxon>Bacillati</taxon>
        <taxon>Actinomycetota</taxon>
        <taxon>Actinomycetes</taxon>
        <taxon>Micrococcales</taxon>
        <taxon>Brevibacteriaceae</taxon>
        <taxon>Spelaeicoccus</taxon>
    </lineage>
</organism>
<name>A0A7Z0D2R4_9MICO</name>
<dbReference type="EMBL" id="JACBZP010000001">
    <property type="protein sequence ID" value="NYI67799.1"/>
    <property type="molecule type" value="Genomic_DNA"/>
</dbReference>
<comment type="catalytic activity">
    <reaction evidence="13 15">
        <text>riboflavin + ATP = FMN + ADP + H(+)</text>
        <dbReference type="Rhea" id="RHEA:14357"/>
        <dbReference type="ChEBI" id="CHEBI:15378"/>
        <dbReference type="ChEBI" id="CHEBI:30616"/>
        <dbReference type="ChEBI" id="CHEBI:57986"/>
        <dbReference type="ChEBI" id="CHEBI:58210"/>
        <dbReference type="ChEBI" id="CHEBI:456216"/>
        <dbReference type="EC" id="2.7.1.26"/>
    </reaction>
</comment>
<evidence type="ECO:0000256" key="4">
    <source>
        <dbReference type="ARBA" id="ARBA00022630"/>
    </source>
</evidence>
<keyword evidence="4 15" id="KW-0285">Flavoprotein</keyword>
<evidence type="ECO:0000256" key="8">
    <source>
        <dbReference type="ARBA" id="ARBA00022741"/>
    </source>
</evidence>